<comment type="caution">
    <text evidence="1">The sequence shown here is derived from an EMBL/GenBank/DDBJ whole genome shotgun (WGS) entry which is preliminary data.</text>
</comment>
<keyword evidence="2" id="KW-1185">Reference proteome</keyword>
<organism evidence="1 2">
    <name type="scientific">Sphingomonas jejuensis</name>
    <dbReference type="NCBI Taxonomy" id="904715"/>
    <lineage>
        <taxon>Bacteria</taxon>
        <taxon>Pseudomonadati</taxon>
        <taxon>Pseudomonadota</taxon>
        <taxon>Alphaproteobacteria</taxon>
        <taxon>Sphingomonadales</taxon>
        <taxon>Sphingomonadaceae</taxon>
        <taxon>Sphingomonas</taxon>
    </lineage>
</organism>
<gene>
    <name evidence="1" type="ORF">GGR88_000828</name>
</gene>
<dbReference type="RefSeq" id="WP_245196438.1">
    <property type="nucleotide sequence ID" value="NZ_JAATJE010000001.1"/>
</dbReference>
<reference evidence="1 2" key="1">
    <citation type="submission" date="2020-03" db="EMBL/GenBank/DDBJ databases">
        <title>Genomic Encyclopedia of Type Strains, Phase IV (KMG-IV): sequencing the most valuable type-strain genomes for metagenomic binning, comparative biology and taxonomic classification.</title>
        <authorList>
            <person name="Goeker M."/>
        </authorList>
    </citation>
    <scope>NUCLEOTIDE SEQUENCE [LARGE SCALE GENOMIC DNA]</scope>
    <source>
        <strain evidence="1 2">DSM 27651</strain>
    </source>
</reference>
<name>A0ABX0XKI2_9SPHN</name>
<sequence length="87" mass="9771">MELTRRLLPDVATGRRWPIRLDHCFQRVFLDHAFGGRWTDAHSARPAYLTVSADRLRAAVDLAEQVLAGTADLSALNARSLAWRGKD</sequence>
<evidence type="ECO:0008006" key="3">
    <source>
        <dbReference type="Google" id="ProtNLM"/>
    </source>
</evidence>
<protein>
    <recommendedName>
        <fullName evidence="3">GCN5-related N-acetyltransferase</fullName>
    </recommendedName>
</protein>
<accession>A0ABX0XKI2</accession>
<dbReference type="Proteomes" id="UP000734218">
    <property type="component" value="Unassembled WGS sequence"/>
</dbReference>
<dbReference type="EMBL" id="JAATJE010000001">
    <property type="protein sequence ID" value="NJC33354.1"/>
    <property type="molecule type" value="Genomic_DNA"/>
</dbReference>
<proteinExistence type="predicted"/>
<evidence type="ECO:0000313" key="2">
    <source>
        <dbReference type="Proteomes" id="UP000734218"/>
    </source>
</evidence>
<evidence type="ECO:0000313" key="1">
    <source>
        <dbReference type="EMBL" id="NJC33354.1"/>
    </source>
</evidence>